<evidence type="ECO:0000313" key="3">
    <source>
        <dbReference type="EMBL" id="SFK45839.1"/>
    </source>
</evidence>
<dbReference type="Pfam" id="PF01266">
    <property type="entry name" value="DAO"/>
    <property type="match status" value="1"/>
</dbReference>
<dbReference type="Gene3D" id="3.30.9.10">
    <property type="entry name" value="D-Amino Acid Oxidase, subunit A, domain 2"/>
    <property type="match status" value="1"/>
</dbReference>
<dbReference type="InterPro" id="IPR006076">
    <property type="entry name" value="FAD-dep_OxRdtase"/>
</dbReference>
<proteinExistence type="predicted"/>
<dbReference type="SUPFAM" id="SSF51905">
    <property type="entry name" value="FAD/NAD(P)-binding domain"/>
    <property type="match status" value="1"/>
</dbReference>
<gene>
    <name evidence="3" type="ORF">SAMN04488518_105186</name>
</gene>
<keyword evidence="4" id="KW-1185">Reference proteome</keyword>
<sequence>MNFDAIIIGGGIHGSATAYYLAKAGLKTLVLEKDYVGRHASGVNAGGVRLLGRDFAEVPLSKEAMSRWQTLDDELDGDTGFRRRSLINIAIDDADMSKIQTRINSLAGLGYNHEVQIDQQELRERLPHVAHNCVGGVVSEQDGYAIPYKATTAFRRAAERLGATFHEGETLANLRQIGDTWQVRTDKATYDAGTVINCSGAWADKTAMMMGDNTPLSHSAPMLMITARMPHFAGPVVGAISRQLSFKQFENGTVLIGGGAKGFADRDSNHTTLDYKKLALAAETTKTFFPIMKTAVINRMWAGLEAYMPDNLPVIGAGVNARNAYHAFGFSAHGFQLGPVVGDVLTQLITTGKTNFDLNPFRIDRFERKVL</sequence>
<feature type="domain" description="FAD dependent oxidoreductase" evidence="2">
    <location>
        <begin position="4"/>
        <end position="348"/>
    </location>
</feature>
<dbReference type="Gene3D" id="3.50.50.60">
    <property type="entry name" value="FAD/NAD(P)-binding domain"/>
    <property type="match status" value="1"/>
</dbReference>
<dbReference type="EMBL" id="FOSK01000005">
    <property type="protein sequence ID" value="SFK45839.1"/>
    <property type="molecule type" value="Genomic_DNA"/>
</dbReference>
<dbReference type="PANTHER" id="PTHR13847:SF287">
    <property type="entry name" value="FAD-DEPENDENT OXIDOREDUCTASE DOMAIN-CONTAINING PROTEIN 1"/>
    <property type="match status" value="1"/>
</dbReference>
<comment type="caution">
    <text evidence="3">The sequence shown here is derived from an EMBL/GenBank/DDBJ whole genome shotgun (WGS) entry which is preliminary data.</text>
</comment>
<accession>A0A1I3ZQK5</accession>
<dbReference type="RefSeq" id="WP_093519454.1">
    <property type="nucleotide sequence ID" value="NZ_FOSK01000005.1"/>
</dbReference>
<dbReference type="Proteomes" id="UP000199598">
    <property type="component" value="Unassembled WGS sequence"/>
</dbReference>
<organism evidence="3 4">
    <name type="scientific">Pseudovibrio ascidiaceicola</name>
    <dbReference type="NCBI Taxonomy" id="285279"/>
    <lineage>
        <taxon>Bacteria</taxon>
        <taxon>Pseudomonadati</taxon>
        <taxon>Pseudomonadota</taxon>
        <taxon>Alphaproteobacteria</taxon>
        <taxon>Hyphomicrobiales</taxon>
        <taxon>Stappiaceae</taxon>
        <taxon>Pseudovibrio</taxon>
    </lineage>
</organism>
<dbReference type="InterPro" id="IPR036188">
    <property type="entry name" value="FAD/NAD-bd_sf"/>
</dbReference>
<dbReference type="PANTHER" id="PTHR13847">
    <property type="entry name" value="SARCOSINE DEHYDROGENASE-RELATED"/>
    <property type="match status" value="1"/>
</dbReference>
<protein>
    <submittedName>
        <fullName evidence="3">Sarcosine oxidase subunit beta</fullName>
    </submittedName>
</protein>
<reference evidence="3 4" key="1">
    <citation type="submission" date="2016-10" db="EMBL/GenBank/DDBJ databases">
        <authorList>
            <person name="Varghese N."/>
            <person name="Submissions S."/>
        </authorList>
    </citation>
    <scope>NUCLEOTIDE SEQUENCE [LARGE SCALE GENOMIC DNA]</scope>
    <source>
        <strain evidence="3 4">DSM 16392</strain>
    </source>
</reference>
<keyword evidence="1" id="KW-0560">Oxidoreductase</keyword>
<evidence type="ECO:0000256" key="1">
    <source>
        <dbReference type="ARBA" id="ARBA00023002"/>
    </source>
</evidence>
<evidence type="ECO:0000313" key="4">
    <source>
        <dbReference type="Proteomes" id="UP000199598"/>
    </source>
</evidence>
<name>A0A1I3ZQK5_9HYPH</name>
<evidence type="ECO:0000259" key="2">
    <source>
        <dbReference type="Pfam" id="PF01266"/>
    </source>
</evidence>